<dbReference type="Proteomes" id="UP001623041">
    <property type="component" value="Unassembled WGS sequence"/>
</dbReference>
<evidence type="ECO:0000313" key="3">
    <source>
        <dbReference type="Proteomes" id="UP001623041"/>
    </source>
</evidence>
<protein>
    <submittedName>
        <fullName evidence="2">DUF3953 domain-containing protein</fullName>
    </submittedName>
</protein>
<accession>A0ABW8RPE9</accession>
<proteinExistence type="predicted"/>
<comment type="caution">
    <text evidence="2">The sequence shown here is derived from an EMBL/GenBank/DDBJ whole genome shotgun (WGS) entry which is preliminary data.</text>
</comment>
<keyword evidence="1" id="KW-0472">Membrane</keyword>
<evidence type="ECO:0000256" key="1">
    <source>
        <dbReference type="SAM" id="Phobius"/>
    </source>
</evidence>
<dbReference type="Pfam" id="PF13129">
    <property type="entry name" value="DUF3953"/>
    <property type="match status" value="1"/>
</dbReference>
<organism evidence="2 3">
    <name type="scientific">Bacillus salipaludis</name>
    <dbReference type="NCBI Taxonomy" id="2547811"/>
    <lineage>
        <taxon>Bacteria</taxon>
        <taxon>Bacillati</taxon>
        <taxon>Bacillota</taxon>
        <taxon>Bacilli</taxon>
        <taxon>Bacillales</taxon>
        <taxon>Bacillaceae</taxon>
        <taxon>Bacillus</taxon>
    </lineage>
</organism>
<feature type="transmembrane region" description="Helical" evidence="1">
    <location>
        <begin position="7"/>
        <end position="22"/>
    </location>
</feature>
<keyword evidence="1" id="KW-1133">Transmembrane helix</keyword>
<reference evidence="2 3" key="1">
    <citation type="submission" date="2024-11" db="EMBL/GenBank/DDBJ databases">
        <authorList>
            <person name="Lucas J.A."/>
        </authorList>
    </citation>
    <scope>NUCLEOTIDE SEQUENCE [LARGE SCALE GENOMIC DNA]</scope>
    <source>
        <strain evidence="2 3">Z 5.4</strain>
    </source>
</reference>
<gene>
    <name evidence="2" type="ORF">ACJEBI_22805</name>
</gene>
<feature type="transmembrane region" description="Helical" evidence="1">
    <location>
        <begin position="57"/>
        <end position="76"/>
    </location>
</feature>
<keyword evidence="3" id="KW-1185">Reference proteome</keyword>
<evidence type="ECO:0000313" key="2">
    <source>
        <dbReference type="EMBL" id="MFK9094289.1"/>
    </source>
</evidence>
<keyword evidence="1" id="KW-0812">Transmembrane</keyword>
<sequence>MLKLLKIILSVIVISLAGYGLINENFEFQPYMMLFFGLGMLVMGIEEFQKGQKGYGWLSIVVFIFILFVSIKGFILK</sequence>
<dbReference type="RefSeq" id="WP_406582760.1">
    <property type="nucleotide sequence ID" value="NZ_JBJHQH010000021.1"/>
</dbReference>
<dbReference type="EMBL" id="JBJHQH010000021">
    <property type="protein sequence ID" value="MFK9094289.1"/>
    <property type="molecule type" value="Genomic_DNA"/>
</dbReference>
<dbReference type="InterPro" id="IPR025018">
    <property type="entry name" value="DUF3953"/>
</dbReference>
<name>A0ABW8RPE9_9BACI</name>